<proteinExistence type="inferred from homology"/>
<evidence type="ECO:0000256" key="1">
    <source>
        <dbReference type="ARBA" id="ARBA00001974"/>
    </source>
</evidence>
<accession>A0A2S7K5G7</accession>
<comment type="cofactor">
    <cofactor evidence="1 5">
        <name>FAD</name>
        <dbReference type="ChEBI" id="CHEBI:57692"/>
    </cofactor>
</comment>
<dbReference type="Gene3D" id="1.10.540.10">
    <property type="entry name" value="Acyl-CoA dehydrogenase/oxidase, N-terminal domain"/>
    <property type="match status" value="1"/>
</dbReference>
<feature type="domain" description="Acyl-CoA dehydrogenase/oxidase C-terminal" evidence="6">
    <location>
        <begin position="284"/>
        <end position="449"/>
    </location>
</feature>
<dbReference type="Pfam" id="PF02771">
    <property type="entry name" value="Acyl-CoA_dh_N"/>
    <property type="match status" value="1"/>
</dbReference>
<dbReference type="PANTHER" id="PTHR42803:SF3">
    <property type="entry name" value="ACYL-COA DEHYDROGENASE-RELATED"/>
    <property type="match status" value="1"/>
</dbReference>
<dbReference type="InterPro" id="IPR006089">
    <property type="entry name" value="Acyl-CoA_DH_CS"/>
</dbReference>
<dbReference type="InterPro" id="IPR052166">
    <property type="entry name" value="Diverse_Acyl-CoA_DH"/>
</dbReference>
<dbReference type="Proteomes" id="UP000239504">
    <property type="component" value="Unassembled WGS sequence"/>
</dbReference>
<keyword evidence="5" id="KW-0560">Oxidoreductase</keyword>
<dbReference type="EMBL" id="PJCH01000005">
    <property type="protein sequence ID" value="PQA87716.1"/>
    <property type="molecule type" value="Genomic_DNA"/>
</dbReference>
<evidence type="ECO:0000259" key="7">
    <source>
        <dbReference type="Pfam" id="PF02770"/>
    </source>
</evidence>
<evidence type="ECO:0000256" key="3">
    <source>
        <dbReference type="ARBA" id="ARBA00022630"/>
    </source>
</evidence>
<dbReference type="GO" id="GO:0050660">
    <property type="term" value="F:flavin adenine dinucleotide binding"/>
    <property type="evidence" value="ECO:0007669"/>
    <property type="project" value="InterPro"/>
</dbReference>
<dbReference type="Gene3D" id="2.40.110.10">
    <property type="entry name" value="Butyryl-CoA Dehydrogenase, subunit A, domain 2"/>
    <property type="match status" value="1"/>
</dbReference>
<dbReference type="GO" id="GO:0003995">
    <property type="term" value="F:acyl-CoA dehydrogenase activity"/>
    <property type="evidence" value="ECO:0007669"/>
    <property type="project" value="InterPro"/>
</dbReference>
<dbReference type="InterPro" id="IPR013786">
    <property type="entry name" value="AcylCoA_DH/ox_N"/>
</dbReference>
<evidence type="ECO:0000259" key="6">
    <source>
        <dbReference type="Pfam" id="PF00441"/>
    </source>
</evidence>
<dbReference type="PROSITE" id="PS00073">
    <property type="entry name" value="ACYL_COA_DH_2"/>
    <property type="match status" value="1"/>
</dbReference>
<comment type="caution">
    <text evidence="10">The sequence shown here is derived from an EMBL/GenBank/DDBJ whole genome shotgun (WGS) entry which is preliminary data.</text>
</comment>
<comment type="similarity">
    <text evidence="2 5">Belongs to the acyl-CoA dehydrogenase family.</text>
</comment>
<keyword evidence="3 5" id="KW-0285">Flavoprotein</keyword>
<dbReference type="AlphaFoldDB" id="A0A2S7K5G7"/>
<dbReference type="InterPro" id="IPR046373">
    <property type="entry name" value="Acyl-CoA_Oxase/DH_mid-dom_sf"/>
</dbReference>
<dbReference type="SUPFAM" id="SSF56645">
    <property type="entry name" value="Acyl-CoA dehydrogenase NM domain-like"/>
    <property type="match status" value="1"/>
</dbReference>
<protein>
    <submittedName>
        <fullName evidence="10">Acyl-CoA dehydrogenase</fullName>
    </submittedName>
</protein>
<dbReference type="Pfam" id="PF00441">
    <property type="entry name" value="Acyl-CoA_dh_1"/>
    <property type="match status" value="1"/>
</dbReference>
<dbReference type="Gene3D" id="1.20.140.10">
    <property type="entry name" value="Butyryl-CoA Dehydrogenase, subunit A, domain 3"/>
    <property type="match status" value="1"/>
</dbReference>
<dbReference type="RefSeq" id="WP_104828960.1">
    <property type="nucleotide sequence ID" value="NZ_PJCH01000005.1"/>
</dbReference>
<evidence type="ECO:0000259" key="8">
    <source>
        <dbReference type="Pfam" id="PF02771"/>
    </source>
</evidence>
<keyword evidence="11" id="KW-1185">Reference proteome</keyword>
<gene>
    <name evidence="10" type="ORF">CW354_04960</name>
</gene>
<dbReference type="InterPro" id="IPR025878">
    <property type="entry name" value="Acyl-CoA_dh-like_C_dom"/>
</dbReference>
<name>A0A2S7K5G7_9PROT</name>
<evidence type="ECO:0000313" key="10">
    <source>
        <dbReference type="EMBL" id="PQA87716.1"/>
    </source>
</evidence>
<dbReference type="Pfam" id="PF12806">
    <property type="entry name" value="Acyl-CoA_dh_C"/>
    <property type="match status" value="1"/>
</dbReference>
<dbReference type="SUPFAM" id="SSF47203">
    <property type="entry name" value="Acyl-CoA dehydrogenase C-terminal domain-like"/>
    <property type="match status" value="1"/>
</dbReference>
<feature type="domain" description="Acyl-CoA dehydrogenase/oxidase N-terminal" evidence="8">
    <location>
        <begin position="39"/>
        <end position="156"/>
    </location>
</feature>
<dbReference type="InterPro" id="IPR036250">
    <property type="entry name" value="AcylCo_DH-like_C"/>
</dbReference>
<dbReference type="InterPro" id="IPR037069">
    <property type="entry name" value="AcylCoA_DH/ox_N_sf"/>
</dbReference>
<dbReference type="OrthoDB" id="9807883at2"/>
<feature type="domain" description="Acetyl-CoA dehydrogenase-like C-terminal" evidence="9">
    <location>
        <begin position="468"/>
        <end position="590"/>
    </location>
</feature>
<evidence type="ECO:0000256" key="4">
    <source>
        <dbReference type="ARBA" id="ARBA00022827"/>
    </source>
</evidence>
<dbReference type="InterPro" id="IPR006091">
    <property type="entry name" value="Acyl-CoA_Oxase/DH_mid-dom"/>
</dbReference>
<dbReference type="InterPro" id="IPR009100">
    <property type="entry name" value="AcylCoA_DH/oxidase_NM_dom_sf"/>
</dbReference>
<feature type="domain" description="Acyl-CoA oxidase/dehydrogenase middle" evidence="7">
    <location>
        <begin position="161"/>
        <end position="268"/>
    </location>
</feature>
<keyword evidence="4 5" id="KW-0274">FAD</keyword>
<dbReference type="InterPro" id="IPR009075">
    <property type="entry name" value="AcylCo_DH/oxidase_C"/>
</dbReference>
<organism evidence="10 11">
    <name type="scientific">Hyphococcus luteus</name>
    <dbReference type="NCBI Taxonomy" id="2058213"/>
    <lineage>
        <taxon>Bacteria</taxon>
        <taxon>Pseudomonadati</taxon>
        <taxon>Pseudomonadota</taxon>
        <taxon>Alphaproteobacteria</taxon>
        <taxon>Parvularculales</taxon>
        <taxon>Parvularculaceae</taxon>
        <taxon>Hyphococcus</taxon>
    </lineage>
</organism>
<dbReference type="PANTHER" id="PTHR42803">
    <property type="entry name" value="ACYL-COA DEHYDROGENASE"/>
    <property type="match status" value="1"/>
</dbReference>
<evidence type="ECO:0000256" key="5">
    <source>
        <dbReference type="RuleBase" id="RU362125"/>
    </source>
</evidence>
<reference evidence="10 11" key="1">
    <citation type="submission" date="2017-12" db="EMBL/GenBank/DDBJ databases">
        <authorList>
            <person name="Hurst M.R.H."/>
        </authorList>
    </citation>
    <scope>NUCLEOTIDE SEQUENCE [LARGE SCALE GENOMIC DNA]</scope>
    <source>
        <strain evidence="10 11">SY-3-19</strain>
    </source>
</reference>
<evidence type="ECO:0000256" key="2">
    <source>
        <dbReference type="ARBA" id="ARBA00009347"/>
    </source>
</evidence>
<evidence type="ECO:0000313" key="11">
    <source>
        <dbReference type="Proteomes" id="UP000239504"/>
    </source>
</evidence>
<dbReference type="Pfam" id="PF02770">
    <property type="entry name" value="Acyl-CoA_dh_M"/>
    <property type="match status" value="1"/>
</dbReference>
<sequence length="599" mass="65598">MSLIVNRRDIDFLFYEVGDLDEILRNGSYTEFDRGSIDAVLDLAQNMAERAFLPFAGALDANEPAFDGEKVSMMPQVGEALYAFAEAGFFAAGFDQEIGGLGLPSVVCQAVQGMFACANLSVAGYSFLTVAAANLLNECGDAEQKAMFLPKMLEGKWFGTMCLSEPQAGSSLSDIKTMATPTDDGHYRITGSKMWISGGEQEISENIVHMVLAKIPGGPPGVKGISLFIVPKYRVNLDGSVGEKNNVSLIGLNHKMGYRGTTNCALNFGEAGECRGYLVGEPHQGLKYMFNMMNEARLAVGAGATMSALGGYLYSLQYARERLQGRHPGDKDPASPQIAIIEHADVKRLLMTQKAYVEGALALLYYCATLVDRQRLSTDDDERWELKLLLDILTPVAKSWPSEFCLEANKHAIQVLGGYGYTRDYPVERHYRDNRINAIHEGTHGIQGLDLLGRKVRIHDGAALKLLTAEIEKTLAAASTTVGREGEARTLKEALDQCHSTIMRISQCSDVNRALANATPFLDAFGHVVIGWMWLRLAIAAINGLESGKEADKDFYRGKIAACRFFFNYELPKTEHVFRLVGSLDDTCLTVTPESFIGE</sequence>
<evidence type="ECO:0000259" key="9">
    <source>
        <dbReference type="Pfam" id="PF12806"/>
    </source>
</evidence>